<reference evidence="1 2" key="1">
    <citation type="submission" date="2024-06" db="EMBL/GenBank/DDBJ databases">
        <title>The Natural Products Discovery Center: Release of the First 8490 Sequenced Strains for Exploring Actinobacteria Biosynthetic Diversity.</title>
        <authorList>
            <person name="Kalkreuter E."/>
            <person name="Kautsar S.A."/>
            <person name="Yang D."/>
            <person name="Bader C.D."/>
            <person name="Teijaro C.N."/>
            <person name="Fluegel L."/>
            <person name="Davis C.M."/>
            <person name="Simpson J.R."/>
            <person name="Lauterbach L."/>
            <person name="Steele A.D."/>
            <person name="Gui C."/>
            <person name="Meng S."/>
            <person name="Li G."/>
            <person name="Viehrig K."/>
            <person name="Ye F."/>
            <person name="Su P."/>
            <person name="Kiefer A.F."/>
            <person name="Nichols A."/>
            <person name="Cepeda A.J."/>
            <person name="Yan W."/>
            <person name="Fan B."/>
            <person name="Jiang Y."/>
            <person name="Adhikari A."/>
            <person name="Zheng C.-J."/>
            <person name="Schuster L."/>
            <person name="Cowan T.M."/>
            <person name="Smanski M.J."/>
            <person name="Chevrette M.G."/>
            <person name="De Carvalho L.P.S."/>
            <person name="Shen B."/>
        </authorList>
    </citation>
    <scope>NUCLEOTIDE SEQUENCE [LARGE SCALE GENOMIC DNA]</scope>
    <source>
        <strain evidence="1 2">NPDC046838</strain>
    </source>
</reference>
<sequence>MALVFGFLDGQMTTLQEQGVEVDETYTVEPGQTVIDSNGDVYTVDDPSK</sequence>
<name>A0ABV3BPB4_9ACTN</name>
<gene>
    <name evidence="1" type="ORF">ABZ921_16190</name>
</gene>
<dbReference type="RefSeq" id="WP_359348966.1">
    <property type="nucleotide sequence ID" value="NZ_JBEYXV010000007.1"/>
</dbReference>
<dbReference type="Proteomes" id="UP001551176">
    <property type="component" value="Unassembled WGS sequence"/>
</dbReference>
<evidence type="ECO:0000313" key="2">
    <source>
        <dbReference type="Proteomes" id="UP001551176"/>
    </source>
</evidence>
<keyword evidence="2" id="KW-1185">Reference proteome</keyword>
<protein>
    <submittedName>
        <fullName evidence="1">Uncharacterized protein</fullName>
    </submittedName>
</protein>
<comment type="caution">
    <text evidence="1">The sequence shown here is derived from an EMBL/GenBank/DDBJ whole genome shotgun (WGS) entry which is preliminary data.</text>
</comment>
<accession>A0ABV3BPB4</accession>
<proteinExistence type="predicted"/>
<dbReference type="EMBL" id="JBEYXV010000007">
    <property type="protein sequence ID" value="MEU6822167.1"/>
    <property type="molecule type" value="Genomic_DNA"/>
</dbReference>
<evidence type="ECO:0000313" key="1">
    <source>
        <dbReference type="EMBL" id="MEU6822167.1"/>
    </source>
</evidence>
<organism evidence="1 2">
    <name type="scientific">Streptomyces atriruber</name>
    <dbReference type="NCBI Taxonomy" id="545121"/>
    <lineage>
        <taxon>Bacteria</taxon>
        <taxon>Bacillati</taxon>
        <taxon>Actinomycetota</taxon>
        <taxon>Actinomycetes</taxon>
        <taxon>Kitasatosporales</taxon>
        <taxon>Streptomycetaceae</taxon>
        <taxon>Streptomyces</taxon>
    </lineage>
</organism>